<proteinExistence type="predicted"/>
<evidence type="ECO:0000313" key="3">
    <source>
        <dbReference type="Proteomes" id="UP001059041"/>
    </source>
</evidence>
<gene>
    <name evidence="2" type="ORF">IRJ41_025516</name>
</gene>
<dbReference type="AlphaFoldDB" id="A0A9W7WIG2"/>
<feature type="non-terminal residue" evidence="2">
    <location>
        <position position="98"/>
    </location>
</feature>
<evidence type="ECO:0000256" key="1">
    <source>
        <dbReference type="SAM" id="MobiDB-lite"/>
    </source>
</evidence>
<accession>A0A9W7WIG2</accession>
<comment type="caution">
    <text evidence="2">The sequence shown here is derived from an EMBL/GenBank/DDBJ whole genome shotgun (WGS) entry which is preliminary data.</text>
</comment>
<protein>
    <submittedName>
        <fullName evidence="2">Uncharacterized protein</fullName>
    </submittedName>
</protein>
<sequence>AASAYTQQSTRLGLDHPKSRWTAVTEGNGPTTDSCAHPHRTLTVTPIKTTRGGKINKQKLNRGTITLLGCSGAGWLSGHRDLSGKLCVCAVISAETEK</sequence>
<organism evidence="2 3">
    <name type="scientific">Triplophysa rosa</name>
    <name type="common">Cave loach</name>
    <dbReference type="NCBI Taxonomy" id="992332"/>
    <lineage>
        <taxon>Eukaryota</taxon>
        <taxon>Metazoa</taxon>
        <taxon>Chordata</taxon>
        <taxon>Craniata</taxon>
        <taxon>Vertebrata</taxon>
        <taxon>Euteleostomi</taxon>
        <taxon>Actinopterygii</taxon>
        <taxon>Neopterygii</taxon>
        <taxon>Teleostei</taxon>
        <taxon>Ostariophysi</taxon>
        <taxon>Cypriniformes</taxon>
        <taxon>Nemacheilidae</taxon>
        <taxon>Triplophysa</taxon>
    </lineage>
</organism>
<feature type="compositionally biased region" description="Polar residues" evidence="1">
    <location>
        <begin position="1"/>
        <end position="11"/>
    </location>
</feature>
<dbReference type="EMBL" id="JAFHDT010000015">
    <property type="protein sequence ID" value="KAI7800235.1"/>
    <property type="molecule type" value="Genomic_DNA"/>
</dbReference>
<feature type="region of interest" description="Disordered" evidence="1">
    <location>
        <begin position="1"/>
        <end position="38"/>
    </location>
</feature>
<reference evidence="2" key="1">
    <citation type="submission" date="2021-02" db="EMBL/GenBank/DDBJ databases">
        <title>Comparative genomics reveals that relaxation of natural selection precedes convergent phenotypic evolution of cavefish.</title>
        <authorList>
            <person name="Peng Z."/>
        </authorList>
    </citation>
    <scope>NUCLEOTIDE SEQUENCE</scope>
    <source>
        <tissue evidence="2">Muscle</tissue>
    </source>
</reference>
<name>A0A9W7WIG2_TRIRA</name>
<keyword evidence="3" id="KW-1185">Reference proteome</keyword>
<evidence type="ECO:0000313" key="2">
    <source>
        <dbReference type="EMBL" id="KAI7800235.1"/>
    </source>
</evidence>
<dbReference type="Proteomes" id="UP001059041">
    <property type="component" value="Linkage Group LG15"/>
</dbReference>